<dbReference type="GO" id="GO:1990281">
    <property type="term" value="C:efflux pump complex"/>
    <property type="evidence" value="ECO:0007669"/>
    <property type="project" value="TreeGrafter"/>
</dbReference>
<evidence type="ECO:0000313" key="6">
    <source>
        <dbReference type="EMBL" id="MBB6507284.1"/>
    </source>
</evidence>
<evidence type="ECO:0000259" key="5">
    <source>
        <dbReference type="Pfam" id="PF25954"/>
    </source>
</evidence>
<dbReference type="Gene3D" id="2.40.30.170">
    <property type="match status" value="1"/>
</dbReference>
<dbReference type="PANTHER" id="PTHR30469">
    <property type="entry name" value="MULTIDRUG RESISTANCE PROTEIN MDTA"/>
    <property type="match status" value="1"/>
</dbReference>
<sequence length="414" mass="43048">MFRISSKLALLAASLAPALITLLAFPALAQQAQPTAPQKNLPSIIVTEAKTRPMTDRVIATGTIRPIEEIYIQPLVDGLSIRSVDADVGDEVKQDAVLATLNDDSLILQKSQLEANRAKAEAGVAQYKAQVIEAEANLADAIRQRDRTRKLGQNGTSSQSQVEQTQAQVEVAEARLNAAKQAVSVGEADVKVVDAQIKDVDLNLARTGVKSPVDGVVTAKNARIGAIAAGAGEPLFTIIKDGAIELVADLSETDIQKVKLGQKAIITIAGGTRKIEGKVRIVSPSVDATTRLGAVHIVVDDESGARSGMYGSAEIVITETTALALPLSAVTTAPSGSVTRKVDGDTVKQVKIETGIQDGGFIQIVSGIAEGDRVVAKAGAFVRDGDKINPVLPGSKAGADKAEADRAPPAAVSN</sequence>
<feature type="chain" id="PRO_5030575678" evidence="4">
    <location>
        <begin position="30"/>
        <end position="414"/>
    </location>
</feature>
<keyword evidence="2" id="KW-0175">Coiled coil</keyword>
<dbReference type="InterPro" id="IPR058792">
    <property type="entry name" value="Beta-barrel_RND_2"/>
</dbReference>
<keyword evidence="7" id="KW-1185">Reference proteome</keyword>
<dbReference type="NCBIfam" id="TIGR01730">
    <property type="entry name" value="RND_mfp"/>
    <property type="match status" value="1"/>
</dbReference>
<keyword evidence="4" id="KW-0732">Signal</keyword>
<proteinExistence type="inferred from homology"/>
<dbReference type="AlphaFoldDB" id="A0A7X0JGQ0"/>
<dbReference type="Gene3D" id="2.40.420.20">
    <property type="match status" value="1"/>
</dbReference>
<feature type="signal peptide" evidence="4">
    <location>
        <begin position="1"/>
        <end position="29"/>
    </location>
</feature>
<dbReference type="EMBL" id="JACHBU010000001">
    <property type="protein sequence ID" value="MBB6507284.1"/>
    <property type="molecule type" value="Genomic_DNA"/>
</dbReference>
<feature type="region of interest" description="Disordered" evidence="3">
    <location>
        <begin position="389"/>
        <end position="414"/>
    </location>
</feature>
<reference evidence="6 7" key="1">
    <citation type="submission" date="2020-08" db="EMBL/GenBank/DDBJ databases">
        <title>The Agave Microbiome: Exploring the role of microbial communities in plant adaptations to desert environments.</title>
        <authorList>
            <person name="Partida-Martinez L.P."/>
        </authorList>
    </citation>
    <scope>NUCLEOTIDE SEQUENCE [LARGE SCALE GENOMIC DNA]</scope>
    <source>
        <strain evidence="6 7">AS3.12</strain>
    </source>
</reference>
<dbReference type="Gene3D" id="2.40.50.100">
    <property type="match status" value="1"/>
</dbReference>
<organism evidence="6 7">
    <name type="scientific">Rhizobium soli</name>
    <dbReference type="NCBI Taxonomy" id="424798"/>
    <lineage>
        <taxon>Bacteria</taxon>
        <taxon>Pseudomonadati</taxon>
        <taxon>Pseudomonadota</taxon>
        <taxon>Alphaproteobacteria</taxon>
        <taxon>Hyphomicrobiales</taxon>
        <taxon>Rhizobiaceae</taxon>
        <taxon>Rhizobium/Agrobacterium group</taxon>
        <taxon>Rhizobium</taxon>
    </lineage>
</organism>
<dbReference type="GO" id="GO:0015562">
    <property type="term" value="F:efflux transmembrane transporter activity"/>
    <property type="evidence" value="ECO:0007669"/>
    <property type="project" value="TreeGrafter"/>
</dbReference>
<feature type="domain" description="CusB-like beta-barrel" evidence="5">
    <location>
        <begin position="246"/>
        <end position="314"/>
    </location>
</feature>
<evidence type="ECO:0000256" key="1">
    <source>
        <dbReference type="ARBA" id="ARBA00009477"/>
    </source>
</evidence>
<evidence type="ECO:0000313" key="7">
    <source>
        <dbReference type="Proteomes" id="UP000585437"/>
    </source>
</evidence>
<dbReference type="SUPFAM" id="SSF111369">
    <property type="entry name" value="HlyD-like secretion proteins"/>
    <property type="match status" value="1"/>
</dbReference>
<dbReference type="RefSeq" id="WP_082472011.1">
    <property type="nucleotide sequence ID" value="NZ_JACHBU010000001.1"/>
</dbReference>
<feature type="coiled-coil region" evidence="2">
    <location>
        <begin position="110"/>
        <end position="182"/>
    </location>
</feature>
<protein>
    <submittedName>
        <fullName evidence="6">HlyD family secretion protein</fullName>
    </submittedName>
</protein>
<evidence type="ECO:0000256" key="4">
    <source>
        <dbReference type="SAM" id="SignalP"/>
    </source>
</evidence>
<gene>
    <name evidence="6" type="ORF">F4695_000603</name>
</gene>
<comment type="caution">
    <text evidence="6">The sequence shown here is derived from an EMBL/GenBank/DDBJ whole genome shotgun (WGS) entry which is preliminary data.</text>
</comment>
<accession>A0A7X0JGQ0</accession>
<evidence type="ECO:0000256" key="3">
    <source>
        <dbReference type="SAM" id="MobiDB-lite"/>
    </source>
</evidence>
<dbReference type="InterPro" id="IPR006143">
    <property type="entry name" value="RND_pump_MFP"/>
</dbReference>
<dbReference type="Gene3D" id="1.10.287.470">
    <property type="entry name" value="Helix hairpin bin"/>
    <property type="match status" value="1"/>
</dbReference>
<name>A0A7X0JGQ0_9HYPH</name>
<dbReference type="Proteomes" id="UP000585437">
    <property type="component" value="Unassembled WGS sequence"/>
</dbReference>
<dbReference type="Pfam" id="PF25954">
    <property type="entry name" value="Beta-barrel_RND_2"/>
    <property type="match status" value="1"/>
</dbReference>
<evidence type="ECO:0000256" key="2">
    <source>
        <dbReference type="SAM" id="Coils"/>
    </source>
</evidence>
<dbReference type="PANTHER" id="PTHR30469:SF15">
    <property type="entry name" value="HLYD FAMILY OF SECRETION PROTEINS"/>
    <property type="match status" value="1"/>
</dbReference>
<comment type="similarity">
    <text evidence="1">Belongs to the membrane fusion protein (MFP) (TC 8.A.1) family.</text>
</comment>